<gene>
    <name evidence="11" type="ORF">DMP12_10155</name>
    <name evidence="10" type="ORF">GKG38_13235</name>
</gene>
<feature type="transmembrane region" description="Helical" evidence="8">
    <location>
        <begin position="12"/>
        <end position="35"/>
    </location>
</feature>
<reference evidence="11" key="2">
    <citation type="journal article" date="2019" name="Int. J. Syst. Evol. Microbiol.">
        <title>Gordonibacter faecihominis is a later heterotypic synonym of Gordonibacter urolithinfaciens.</title>
        <authorList>
            <person name="Danylec N."/>
            <person name="Stoll D.A."/>
            <person name="Huch M."/>
        </authorList>
    </citation>
    <scope>NUCLEOTIDE SEQUENCE</scope>
    <source>
        <strain evidence="11">DSM 27213</strain>
    </source>
</reference>
<feature type="transmembrane region" description="Helical" evidence="8">
    <location>
        <begin position="382"/>
        <end position="400"/>
    </location>
</feature>
<evidence type="ECO:0000313" key="11">
    <source>
        <dbReference type="EMBL" id="ROT89040.1"/>
    </source>
</evidence>
<feature type="transmembrane region" description="Helical" evidence="8">
    <location>
        <begin position="257"/>
        <end position="278"/>
    </location>
</feature>
<dbReference type="Proteomes" id="UP000285258">
    <property type="component" value="Unassembled WGS sequence"/>
</dbReference>
<protein>
    <submittedName>
        <fullName evidence="11">MFS transporter</fullName>
    </submittedName>
</protein>
<evidence type="ECO:0000256" key="5">
    <source>
        <dbReference type="ARBA" id="ARBA00022989"/>
    </source>
</evidence>
<keyword evidence="4 8" id="KW-0812">Transmembrane</keyword>
<evidence type="ECO:0000256" key="3">
    <source>
        <dbReference type="ARBA" id="ARBA00022475"/>
    </source>
</evidence>
<dbReference type="InterPro" id="IPR020846">
    <property type="entry name" value="MFS_dom"/>
</dbReference>
<dbReference type="SUPFAM" id="SSF103473">
    <property type="entry name" value="MFS general substrate transporter"/>
    <property type="match status" value="1"/>
</dbReference>
<keyword evidence="6 8" id="KW-0472">Membrane</keyword>
<feature type="transmembrane region" description="Helical" evidence="8">
    <location>
        <begin position="290"/>
        <end position="308"/>
    </location>
</feature>
<keyword evidence="5 8" id="KW-1133">Transmembrane helix</keyword>
<feature type="transmembrane region" description="Helical" evidence="8">
    <location>
        <begin position="220"/>
        <end position="245"/>
    </location>
</feature>
<feature type="transmembrane region" description="Helical" evidence="8">
    <location>
        <begin position="314"/>
        <end position="341"/>
    </location>
</feature>
<evidence type="ECO:0000256" key="6">
    <source>
        <dbReference type="ARBA" id="ARBA00023136"/>
    </source>
</evidence>
<keyword evidence="2" id="KW-0813">Transport</keyword>
<organism evidence="11 12">
    <name type="scientific">Gordonibacter urolithinfaciens</name>
    <dbReference type="NCBI Taxonomy" id="1335613"/>
    <lineage>
        <taxon>Bacteria</taxon>
        <taxon>Bacillati</taxon>
        <taxon>Actinomycetota</taxon>
        <taxon>Coriobacteriia</taxon>
        <taxon>Eggerthellales</taxon>
        <taxon>Eggerthellaceae</taxon>
        <taxon>Gordonibacter</taxon>
    </lineage>
</organism>
<dbReference type="GO" id="GO:0022857">
    <property type="term" value="F:transmembrane transporter activity"/>
    <property type="evidence" value="ECO:0007669"/>
    <property type="project" value="InterPro"/>
</dbReference>
<evidence type="ECO:0000256" key="7">
    <source>
        <dbReference type="SAM" id="MobiDB-lite"/>
    </source>
</evidence>
<keyword evidence="3" id="KW-1003">Cell membrane</keyword>
<dbReference type="PROSITE" id="PS50850">
    <property type="entry name" value="MFS"/>
    <property type="match status" value="1"/>
</dbReference>
<evidence type="ECO:0000256" key="4">
    <source>
        <dbReference type="ARBA" id="ARBA00022692"/>
    </source>
</evidence>
<accession>A0A423UIP7</accession>
<dbReference type="EMBL" id="WKZA01000089">
    <property type="protein sequence ID" value="MSA95997.1"/>
    <property type="molecule type" value="Genomic_DNA"/>
</dbReference>
<evidence type="ECO:0000256" key="2">
    <source>
        <dbReference type="ARBA" id="ARBA00022448"/>
    </source>
</evidence>
<feature type="transmembrane region" description="Helical" evidence="8">
    <location>
        <begin position="137"/>
        <end position="162"/>
    </location>
</feature>
<proteinExistence type="predicted"/>
<dbReference type="Gene3D" id="1.20.1250.20">
    <property type="entry name" value="MFS general substrate transporter like domains"/>
    <property type="match status" value="1"/>
</dbReference>
<dbReference type="Proteomes" id="UP000462865">
    <property type="component" value="Unassembled WGS sequence"/>
</dbReference>
<dbReference type="AlphaFoldDB" id="A0A423UIP7"/>
<dbReference type="RefSeq" id="WP_096227304.1">
    <property type="nucleotide sequence ID" value="NZ_CP168029.1"/>
</dbReference>
<comment type="caution">
    <text evidence="11">The sequence shown here is derived from an EMBL/GenBank/DDBJ whole genome shotgun (WGS) entry which is preliminary data.</text>
</comment>
<reference evidence="10 13" key="4">
    <citation type="journal article" date="2019" name="Nat. Med.">
        <title>A library of human gut bacterial isolates paired with longitudinal multiomics data enables mechanistic microbiome research.</title>
        <authorList>
            <person name="Poyet M."/>
            <person name="Groussin M."/>
            <person name="Gibbons S.M."/>
            <person name="Avila-Pacheco J."/>
            <person name="Jiang X."/>
            <person name="Kearney S.M."/>
            <person name="Perrotta A.R."/>
            <person name="Berdy B."/>
            <person name="Zhao S."/>
            <person name="Lieberman T.D."/>
            <person name="Swanson P.K."/>
            <person name="Smith M."/>
            <person name="Roesemann S."/>
            <person name="Alexander J.E."/>
            <person name="Rich S.A."/>
            <person name="Livny J."/>
            <person name="Vlamakis H."/>
            <person name="Clish C."/>
            <person name="Bullock K."/>
            <person name="Deik A."/>
            <person name="Scott J."/>
            <person name="Pierce K.A."/>
            <person name="Xavier R.J."/>
            <person name="Alm E.J."/>
        </authorList>
    </citation>
    <scope>NUCLEOTIDE SEQUENCE [LARGE SCALE GENOMIC DNA]</scope>
    <source>
        <strain evidence="10 13">BIOML-A1</strain>
    </source>
</reference>
<evidence type="ECO:0000256" key="1">
    <source>
        <dbReference type="ARBA" id="ARBA00004651"/>
    </source>
</evidence>
<evidence type="ECO:0000259" key="9">
    <source>
        <dbReference type="PROSITE" id="PS50850"/>
    </source>
</evidence>
<evidence type="ECO:0000313" key="10">
    <source>
        <dbReference type="EMBL" id="MSA95997.1"/>
    </source>
</evidence>
<dbReference type="Pfam" id="PF07690">
    <property type="entry name" value="MFS_1"/>
    <property type="match status" value="1"/>
</dbReference>
<name>A0A423UIP7_9ACTN</name>
<dbReference type="GO" id="GO:0005886">
    <property type="term" value="C:plasma membrane"/>
    <property type="evidence" value="ECO:0007669"/>
    <property type="project" value="UniProtKB-SubCell"/>
</dbReference>
<reference evidence="11" key="3">
    <citation type="journal article" date="2019" name="Microbiol. Resour. Announc.">
        <title>Draft Genome Sequences of Type Strains of Gordonibacter faecihominis, Paraeggerthella hongkongensis, Parvibacter caecicola,Slackia equolifaciens, Slackia faecicanis, and Slackia isoflavoniconvertens.</title>
        <authorList>
            <person name="Danylec N."/>
            <person name="Stoll D.A."/>
            <person name="Dotsch A."/>
            <person name="Huch M."/>
        </authorList>
    </citation>
    <scope>NUCLEOTIDE SEQUENCE</scope>
    <source>
        <strain evidence="11">DSM 27213</strain>
    </source>
</reference>
<feature type="transmembrane region" description="Helical" evidence="8">
    <location>
        <begin position="353"/>
        <end position="376"/>
    </location>
</feature>
<dbReference type="PANTHER" id="PTHR43266:SF9">
    <property type="entry name" value="PERMEASE, MAJOR FACILITATOR SUPERFAMILY-RELATED"/>
    <property type="match status" value="1"/>
</dbReference>
<evidence type="ECO:0000256" key="8">
    <source>
        <dbReference type="SAM" id="Phobius"/>
    </source>
</evidence>
<reference evidence="12" key="1">
    <citation type="submission" date="2018-05" db="EMBL/GenBank/DDBJ databases">
        <title>Genome Sequencing of selected type strains of the family Eggerthellaceae.</title>
        <authorList>
            <person name="Danylec N."/>
            <person name="Stoll D.A."/>
            <person name="Doetsch A."/>
            <person name="Huch M."/>
        </authorList>
    </citation>
    <scope>NUCLEOTIDE SEQUENCE [LARGE SCALE GENOMIC DNA]</scope>
    <source>
        <strain evidence="12">DSM 27213</strain>
    </source>
</reference>
<feature type="transmembrane region" description="Helical" evidence="8">
    <location>
        <begin position="168"/>
        <end position="190"/>
    </location>
</feature>
<sequence>MDKLLNRSFVSIVIVQIASLFGDAVLRFALPLYVLNVTGSAALMGAVSAAAWLPYLVLTPIGGVAADRVNKRRIMAALDTLLALTCAAFLALDGTVDLVGLCICALIVLYAAQSVYQPTVQAAVPFVAPREGIVRATAIVSQISALSGLVGPVIGGLVFGLFGIEPVVAVAGAAFAVSAVLIVCVVRIPFQRAERSQGVLRMVAGDIAESFAFLRGERPVILKTILLVAGINLTLSAFIIIGAPVTVTQILGLPNQFMGFAEGALALGGLTGGILVGVLAKRLTLRQAPVFLFVAAVALLPIAVVLGAPLDPLVAYGVLVASLFVCMACATMFSIQGISFIQLETPAHLVGKVIALAMSLANCAQPVGQLVYGGLFDALRGNLVPVALGTVAAALVIAALTRRVLKRGLPAEAGAASGAPAPASALEAPEAGA</sequence>
<feature type="region of interest" description="Disordered" evidence="7">
    <location>
        <begin position="413"/>
        <end position="433"/>
    </location>
</feature>
<dbReference type="InterPro" id="IPR011701">
    <property type="entry name" value="MFS"/>
</dbReference>
<feature type="domain" description="Major facilitator superfamily (MFS) profile" evidence="9">
    <location>
        <begin position="8"/>
        <end position="410"/>
    </location>
</feature>
<dbReference type="EMBL" id="QIBW01000012">
    <property type="protein sequence ID" value="ROT89040.1"/>
    <property type="molecule type" value="Genomic_DNA"/>
</dbReference>
<dbReference type="CDD" id="cd06173">
    <property type="entry name" value="MFS_MefA_like"/>
    <property type="match status" value="1"/>
</dbReference>
<evidence type="ECO:0000313" key="13">
    <source>
        <dbReference type="Proteomes" id="UP000462865"/>
    </source>
</evidence>
<comment type="subcellular location">
    <subcellularLocation>
        <location evidence="1">Cell membrane</location>
        <topology evidence="1">Multi-pass membrane protein</topology>
    </subcellularLocation>
</comment>
<evidence type="ECO:0000313" key="12">
    <source>
        <dbReference type="Proteomes" id="UP000285258"/>
    </source>
</evidence>
<feature type="transmembrane region" description="Helical" evidence="8">
    <location>
        <begin position="41"/>
        <end position="62"/>
    </location>
</feature>
<dbReference type="InterPro" id="IPR036259">
    <property type="entry name" value="MFS_trans_sf"/>
</dbReference>
<dbReference type="PANTHER" id="PTHR43266">
    <property type="entry name" value="MACROLIDE-EFFLUX PROTEIN"/>
    <property type="match status" value="1"/>
</dbReference>